<protein>
    <submittedName>
        <fullName evidence="2">Uncharacterized protein</fullName>
    </submittedName>
</protein>
<evidence type="ECO:0000313" key="2">
    <source>
        <dbReference type="EMBL" id="KAJ1120145.1"/>
    </source>
</evidence>
<evidence type="ECO:0000256" key="1">
    <source>
        <dbReference type="SAM" id="MobiDB-lite"/>
    </source>
</evidence>
<comment type="caution">
    <text evidence="2">The sequence shown here is derived from an EMBL/GenBank/DDBJ whole genome shotgun (WGS) entry which is preliminary data.</text>
</comment>
<feature type="compositionally biased region" description="Basic and acidic residues" evidence="1">
    <location>
        <begin position="57"/>
        <end position="67"/>
    </location>
</feature>
<proteinExistence type="predicted"/>
<reference evidence="2" key="1">
    <citation type="journal article" date="2022" name="bioRxiv">
        <title>Sequencing and chromosome-scale assembly of the giantPleurodeles waltlgenome.</title>
        <authorList>
            <person name="Brown T."/>
            <person name="Elewa A."/>
            <person name="Iarovenko S."/>
            <person name="Subramanian E."/>
            <person name="Araus A.J."/>
            <person name="Petzold A."/>
            <person name="Susuki M."/>
            <person name="Suzuki K.-i.T."/>
            <person name="Hayashi T."/>
            <person name="Toyoda A."/>
            <person name="Oliveira C."/>
            <person name="Osipova E."/>
            <person name="Leigh N.D."/>
            <person name="Simon A."/>
            <person name="Yun M.H."/>
        </authorList>
    </citation>
    <scope>NUCLEOTIDE SEQUENCE</scope>
    <source>
        <strain evidence="2">20211129_DDA</strain>
        <tissue evidence="2">Liver</tissue>
    </source>
</reference>
<name>A0AAV7NYY9_PLEWA</name>
<dbReference type="EMBL" id="JANPWB010000012">
    <property type="protein sequence ID" value="KAJ1120145.1"/>
    <property type="molecule type" value="Genomic_DNA"/>
</dbReference>
<accession>A0AAV7NYY9</accession>
<organism evidence="2 3">
    <name type="scientific">Pleurodeles waltl</name>
    <name type="common">Iberian ribbed newt</name>
    <dbReference type="NCBI Taxonomy" id="8319"/>
    <lineage>
        <taxon>Eukaryota</taxon>
        <taxon>Metazoa</taxon>
        <taxon>Chordata</taxon>
        <taxon>Craniata</taxon>
        <taxon>Vertebrata</taxon>
        <taxon>Euteleostomi</taxon>
        <taxon>Amphibia</taxon>
        <taxon>Batrachia</taxon>
        <taxon>Caudata</taxon>
        <taxon>Salamandroidea</taxon>
        <taxon>Salamandridae</taxon>
        <taxon>Pleurodelinae</taxon>
        <taxon>Pleurodeles</taxon>
    </lineage>
</organism>
<sequence>MQYTTEGAVGGTSRWSRGYDVAGEPYRGEARVLPGRQCPQERMPEKIGEQRQGVEGPRQRDSLERGEPGQGGLQQGGTVQRDCCKRNHKPCGSPEGQPRQGRQGDSQMETPVVVHHTRSSKGEKEAMAPSIQAQFDQILATMADTKRAMQQDIGVVSVGLGLLRAEHRKLAEKMMEVEKVVKDMQPTQQELKKQMGELDERVLKLEWRAEDTEGCNRRNNVRVVGLPEGTEQSDMVTYLENWFASDVALIRLTSFFCY</sequence>
<dbReference type="AlphaFoldDB" id="A0AAV7NYY9"/>
<evidence type="ECO:0000313" key="3">
    <source>
        <dbReference type="Proteomes" id="UP001066276"/>
    </source>
</evidence>
<feature type="region of interest" description="Disordered" evidence="1">
    <location>
        <begin position="1"/>
        <end position="128"/>
    </location>
</feature>
<gene>
    <name evidence="2" type="ORF">NDU88_008320</name>
</gene>
<keyword evidence="3" id="KW-1185">Reference proteome</keyword>
<dbReference type="Proteomes" id="UP001066276">
    <property type="component" value="Chromosome 8"/>
</dbReference>